<name>A0A815X6D6_9BILA</name>
<accession>A0A815X6D6</accession>
<feature type="non-terminal residue" evidence="2">
    <location>
        <position position="1"/>
    </location>
</feature>
<organism evidence="2 4">
    <name type="scientific">Didymodactylos carnosus</name>
    <dbReference type="NCBI Taxonomy" id="1234261"/>
    <lineage>
        <taxon>Eukaryota</taxon>
        <taxon>Metazoa</taxon>
        <taxon>Spiralia</taxon>
        <taxon>Gnathifera</taxon>
        <taxon>Rotifera</taxon>
        <taxon>Eurotatoria</taxon>
        <taxon>Bdelloidea</taxon>
        <taxon>Philodinida</taxon>
        <taxon>Philodinidae</taxon>
        <taxon>Didymodactylos</taxon>
    </lineage>
</organism>
<reference evidence="2" key="1">
    <citation type="submission" date="2021-02" db="EMBL/GenBank/DDBJ databases">
        <authorList>
            <person name="Nowell W R."/>
        </authorList>
    </citation>
    <scope>NUCLEOTIDE SEQUENCE</scope>
</reference>
<evidence type="ECO:0000256" key="1">
    <source>
        <dbReference type="SAM" id="MobiDB-lite"/>
    </source>
</evidence>
<dbReference type="EMBL" id="CAJNOQ010027308">
    <property type="protein sequence ID" value="CAF1552446.1"/>
    <property type="molecule type" value="Genomic_DNA"/>
</dbReference>
<dbReference type="Proteomes" id="UP000663829">
    <property type="component" value="Unassembled WGS sequence"/>
</dbReference>
<gene>
    <name evidence="2" type="ORF">GPM918_LOCUS39282</name>
    <name evidence="3" type="ORF">SRO942_LOCUS40149</name>
</gene>
<sequence length="79" mass="8775">FDDVVNDYIVRIVNTHTDETSRSRDAASTRKQTLVEGSNPRKMALQTLACHLMSVRALGEGPSKAYFRALEVPLEQLVG</sequence>
<comment type="caution">
    <text evidence="2">The sequence shown here is derived from an EMBL/GenBank/DDBJ whole genome shotgun (WGS) entry which is preliminary data.</text>
</comment>
<proteinExistence type="predicted"/>
<evidence type="ECO:0000313" key="2">
    <source>
        <dbReference type="EMBL" id="CAF1552446.1"/>
    </source>
</evidence>
<dbReference type="AlphaFoldDB" id="A0A815X6D6"/>
<protein>
    <submittedName>
        <fullName evidence="2">Uncharacterized protein</fullName>
    </submittedName>
</protein>
<keyword evidence="4" id="KW-1185">Reference proteome</keyword>
<evidence type="ECO:0000313" key="4">
    <source>
        <dbReference type="Proteomes" id="UP000663829"/>
    </source>
</evidence>
<feature type="region of interest" description="Disordered" evidence="1">
    <location>
        <begin position="18"/>
        <end position="38"/>
    </location>
</feature>
<feature type="compositionally biased region" description="Basic and acidic residues" evidence="1">
    <location>
        <begin position="18"/>
        <end position="28"/>
    </location>
</feature>
<dbReference type="EMBL" id="CAJOBC010093002">
    <property type="protein sequence ID" value="CAF4413540.1"/>
    <property type="molecule type" value="Genomic_DNA"/>
</dbReference>
<dbReference type="Proteomes" id="UP000681722">
    <property type="component" value="Unassembled WGS sequence"/>
</dbReference>
<evidence type="ECO:0000313" key="3">
    <source>
        <dbReference type="EMBL" id="CAF4413540.1"/>
    </source>
</evidence>